<dbReference type="InterPro" id="IPR049550">
    <property type="entry name" value="RecD_N"/>
</dbReference>
<dbReference type="GO" id="GO:0000724">
    <property type="term" value="P:double-strand break repair via homologous recombination"/>
    <property type="evidence" value="ECO:0007669"/>
    <property type="project" value="UniProtKB-UniRule"/>
</dbReference>
<dbReference type="CDD" id="cd18809">
    <property type="entry name" value="SF1_C_RecD"/>
    <property type="match status" value="1"/>
</dbReference>
<dbReference type="Gene3D" id="1.10.10.1020">
    <property type="entry name" value="RecBCD complex, subunit RecD, N-terminal domain"/>
    <property type="match status" value="1"/>
</dbReference>
<dbReference type="CDD" id="cd17933">
    <property type="entry name" value="DEXSc_RecD-like"/>
    <property type="match status" value="1"/>
</dbReference>
<evidence type="ECO:0000256" key="6">
    <source>
        <dbReference type="ARBA" id="ARBA00022839"/>
    </source>
</evidence>
<comment type="catalytic activity">
    <reaction evidence="11">
        <text>ATP + H2O = ADP + phosphate + H(+)</text>
        <dbReference type="Rhea" id="RHEA:13065"/>
        <dbReference type="ChEBI" id="CHEBI:15377"/>
        <dbReference type="ChEBI" id="CHEBI:15378"/>
        <dbReference type="ChEBI" id="CHEBI:30616"/>
        <dbReference type="ChEBI" id="CHEBI:43474"/>
        <dbReference type="ChEBI" id="CHEBI:456216"/>
        <dbReference type="EC" id="5.6.2.3"/>
    </reaction>
</comment>
<evidence type="ECO:0000256" key="8">
    <source>
        <dbReference type="ARBA" id="ARBA00023125"/>
    </source>
</evidence>
<feature type="region of interest" description="Disordered" evidence="12">
    <location>
        <begin position="1"/>
        <end position="37"/>
    </location>
</feature>
<dbReference type="Pfam" id="PF13538">
    <property type="entry name" value="UvrD_C_2"/>
    <property type="match status" value="1"/>
</dbReference>
<dbReference type="SUPFAM" id="SSF52540">
    <property type="entry name" value="P-loop containing nucleoside triphosphate hydrolases"/>
    <property type="match status" value="2"/>
</dbReference>
<sequence>MSPHVPDGQVDLFGPVSGQLPGHPTGEPAEPGDAPSPSAVLAELAAWAEAGWLRALDLSLARLLVQQCPDASAHLALAAALLAHNEGRGHTCLPLDEWLASVDEAAAPTAPGGSHARPLTEPWLDGPADAQAALARQLRALGTDPGEWRAALLCSGAVAAAGEIVATGLASPLILSGSRLYLRRHFRDEQAVAQAVVGRAAAAMPVAEGAPQAQPHAGTEPPDAAQVRLWLDRLFGGPPAPDRFDWQRSACAIALRGRLALITGGPGTGKTYTVARLLALVMAVHPQPQALRIALAAPTGKAAARLKQSIDSALQQLAAALPGALDWGLLQQRLSQSLTLHKLLGARPDTRRFGRDARHPLEVDLLVVDEASMVHLEMMAALLAALPPASRLVLLGDKDQLASVEAGAVLGDLCVDAAAGGYDEDTAAWIQACVGQALPQPFRCGQPGPLAQQTVMLRESRRFEGPIGALALAVNAGDVTAARRLLGLGVPAPADDGSLRAPTGVTPAAVCDLAVHGRAGNDASATGFVNYLRLLREGAPRRADGPSPDGVRAVLQAFERCRVLCAVREGEWGVAGLNAAIERQLRQQGWIARQGEWYEGRPVMVTRNDPALGVFNGDIGLALRGPAQPGGAQGAGGPLRVWFLDGEQPRSVLASRLAAVETAYAMTVHKSQGSEFEHTVLVLPPHANPVLTRELVYTGITRARRAFTLVAPEPAVFDLALQRRTRRASGLPDLLAAGA</sequence>
<dbReference type="STRING" id="395495.Lcho_1778"/>
<keyword evidence="16" id="KW-1185">Reference proteome</keyword>
<dbReference type="KEGG" id="lch:Lcho_1778"/>
<dbReference type="HAMAP" id="MF_01487">
    <property type="entry name" value="RecD"/>
    <property type="match status" value="1"/>
</dbReference>
<comment type="function">
    <text evidence="11">A helicase/nuclease that prepares dsDNA breaks (DSB) for recombinational DNA repair. Binds to DSBs and unwinds DNA via a highly rapid and processive ATP-dependent bidirectional helicase activity. Unwinds dsDNA until it encounters a Chi (crossover hotspot instigator) sequence from the 3' direction. Cuts ssDNA a few nucleotides 3' to the Chi site. The properties and activities of the enzyme are changed at Chi. The Chi-altered holoenzyme produces a long 3'-ssDNA overhang and facilitates RecA-binding to the ssDNA for homologous DNA recombination and repair. Holoenzyme degrades any linearized DNA that is unable to undergo homologous recombination. In the holoenzyme this subunit has ssDNA-dependent ATPase and 5'-3' helicase activity. When added to pre-assembled RecBC greatly stimulates nuclease activity and augments holoenzyme processivity. Negatively regulates the RecA-loading ability of RecBCD.</text>
</comment>
<keyword evidence="3 11" id="KW-0227">DNA damage</keyword>
<dbReference type="OrthoDB" id="9803432at2"/>
<dbReference type="AlphaFoldDB" id="B1XZ26"/>
<dbReference type="GO" id="GO:0008854">
    <property type="term" value="F:exodeoxyribonuclease V activity"/>
    <property type="evidence" value="ECO:0007669"/>
    <property type="project" value="InterPro"/>
</dbReference>
<dbReference type="NCBIfam" id="TIGR01447">
    <property type="entry name" value="recD"/>
    <property type="match status" value="1"/>
</dbReference>
<evidence type="ECO:0000256" key="11">
    <source>
        <dbReference type="HAMAP-Rule" id="MF_01487"/>
    </source>
</evidence>
<evidence type="ECO:0000313" key="15">
    <source>
        <dbReference type="EMBL" id="ACB34045.1"/>
    </source>
</evidence>
<evidence type="ECO:0000259" key="13">
    <source>
        <dbReference type="Pfam" id="PF13538"/>
    </source>
</evidence>
<evidence type="ECO:0000259" key="14">
    <source>
        <dbReference type="Pfam" id="PF21185"/>
    </source>
</evidence>
<dbReference type="InterPro" id="IPR027785">
    <property type="entry name" value="UvrD-like_helicase_C"/>
</dbReference>
<dbReference type="GO" id="GO:0043139">
    <property type="term" value="F:5'-3' DNA helicase activity"/>
    <property type="evidence" value="ECO:0007669"/>
    <property type="project" value="UniProtKB-UniRule"/>
</dbReference>
<dbReference type="Pfam" id="PF13245">
    <property type="entry name" value="AAA_19"/>
    <property type="match status" value="1"/>
</dbReference>
<dbReference type="Proteomes" id="UP000001693">
    <property type="component" value="Chromosome"/>
</dbReference>
<name>B1XZ26_LEPCP</name>
<keyword evidence="4 11" id="KW-0378">Hydrolase</keyword>
<keyword evidence="5 11" id="KW-0347">Helicase</keyword>
<keyword evidence="10 11" id="KW-0413">Isomerase</keyword>
<proteinExistence type="inferred from homology"/>
<dbReference type="Gene3D" id="3.40.50.300">
    <property type="entry name" value="P-loop containing nucleotide triphosphate hydrolases"/>
    <property type="match status" value="3"/>
</dbReference>
<evidence type="ECO:0000256" key="1">
    <source>
        <dbReference type="ARBA" id="ARBA00022722"/>
    </source>
</evidence>
<dbReference type="EC" id="5.6.2.3" evidence="11"/>
<accession>B1XZ26</accession>
<dbReference type="InterPro" id="IPR006344">
    <property type="entry name" value="RecD"/>
</dbReference>
<evidence type="ECO:0000256" key="10">
    <source>
        <dbReference type="ARBA" id="ARBA00023235"/>
    </source>
</evidence>
<dbReference type="InterPro" id="IPR050534">
    <property type="entry name" value="Coronavir_polyprotein_1ab"/>
</dbReference>
<keyword evidence="1 11" id="KW-0540">Nuclease</keyword>
<dbReference type="GO" id="GO:0009338">
    <property type="term" value="C:exodeoxyribonuclease V complex"/>
    <property type="evidence" value="ECO:0007669"/>
    <property type="project" value="InterPro"/>
</dbReference>
<evidence type="ECO:0000256" key="7">
    <source>
        <dbReference type="ARBA" id="ARBA00022840"/>
    </source>
</evidence>
<evidence type="ECO:0000256" key="2">
    <source>
        <dbReference type="ARBA" id="ARBA00022741"/>
    </source>
</evidence>
<comment type="similarity">
    <text evidence="11">Belongs to the RecD family.</text>
</comment>
<gene>
    <name evidence="11" type="primary">recD</name>
    <name evidence="15" type="ordered locus">Lcho_1778</name>
</gene>
<dbReference type="PANTHER" id="PTHR43788:SF6">
    <property type="entry name" value="DNA HELICASE B"/>
    <property type="match status" value="1"/>
</dbReference>
<keyword evidence="9 11" id="KW-0234">DNA repair</keyword>
<keyword evidence="7 11" id="KW-0067">ATP-binding</keyword>
<dbReference type="GO" id="GO:0003677">
    <property type="term" value="F:DNA binding"/>
    <property type="evidence" value="ECO:0007669"/>
    <property type="project" value="UniProtKB-UniRule"/>
</dbReference>
<feature type="domain" description="UvrD-like helicase C-terminal" evidence="13">
    <location>
        <begin position="663"/>
        <end position="710"/>
    </location>
</feature>
<dbReference type="HOGENOM" id="CLU_007524_1_2_4"/>
<dbReference type="InterPro" id="IPR041851">
    <property type="entry name" value="RecD_N_sf"/>
</dbReference>
<dbReference type="GO" id="GO:0016887">
    <property type="term" value="F:ATP hydrolysis activity"/>
    <property type="evidence" value="ECO:0007669"/>
    <property type="project" value="RHEA"/>
</dbReference>
<evidence type="ECO:0000256" key="9">
    <source>
        <dbReference type="ARBA" id="ARBA00023204"/>
    </source>
</evidence>
<dbReference type="PANTHER" id="PTHR43788">
    <property type="entry name" value="DNA2/NAM7 HELICASE FAMILY MEMBER"/>
    <property type="match status" value="1"/>
</dbReference>
<dbReference type="GO" id="GO:0017116">
    <property type="term" value="F:single-stranded DNA helicase activity"/>
    <property type="evidence" value="ECO:0007669"/>
    <property type="project" value="TreeGrafter"/>
</dbReference>
<dbReference type="RefSeq" id="WP_012346806.1">
    <property type="nucleotide sequence ID" value="NC_010524.1"/>
</dbReference>
<evidence type="ECO:0000256" key="4">
    <source>
        <dbReference type="ARBA" id="ARBA00022801"/>
    </source>
</evidence>
<dbReference type="GO" id="GO:0005524">
    <property type="term" value="F:ATP binding"/>
    <property type="evidence" value="ECO:0007669"/>
    <property type="project" value="UniProtKB-UniRule"/>
</dbReference>
<organism evidence="15 16">
    <name type="scientific">Leptothrix cholodnii (strain ATCC 51168 / LMG 8142 / SP-6)</name>
    <name type="common">Leptothrix discophora (strain SP-6)</name>
    <dbReference type="NCBI Taxonomy" id="395495"/>
    <lineage>
        <taxon>Bacteria</taxon>
        <taxon>Pseudomonadati</taxon>
        <taxon>Pseudomonadota</taxon>
        <taxon>Betaproteobacteria</taxon>
        <taxon>Burkholderiales</taxon>
        <taxon>Sphaerotilaceae</taxon>
        <taxon>Leptothrix</taxon>
    </lineage>
</organism>
<dbReference type="eggNOG" id="COG0507">
    <property type="taxonomic scope" value="Bacteria"/>
</dbReference>
<evidence type="ECO:0000313" key="16">
    <source>
        <dbReference type="Proteomes" id="UP000001693"/>
    </source>
</evidence>
<protein>
    <recommendedName>
        <fullName evidence="11">RecBCD enzyme subunit RecD</fullName>
        <ecNumber evidence="11">5.6.2.3</ecNumber>
    </recommendedName>
    <alternativeName>
        <fullName evidence="11">DNA 5'-3' helicase subunit RecD</fullName>
    </alternativeName>
    <alternativeName>
        <fullName evidence="11">Exonuclease V subunit RecD</fullName>
        <shortName evidence="11">ExoV subunit RecD</shortName>
    </alternativeName>
    <alternativeName>
        <fullName evidence="11">Helicase/nuclease RecBCD subunit RecD</fullName>
    </alternativeName>
</protein>
<dbReference type="Pfam" id="PF21185">
    <property type="entry name" value="RecD_N"/>
    <property type="match status" value="1"/>
</dbReference>
<evidence type="ECO:0000256" key="12">
    <source>
        <dbReference type="SAM" id="MobiDB-lite"/>
    </source>
</evidence>
<feature type="domain" description="RecBCD enzyme subunit RecD N-terminal" evidence="14">
    <location>
        <begin position="49"/>
        <end position="181"/>
    </location>
</feature>
<keyword evidence="2 11" id="KW-0547">Nucleotide-binding</keyword>
<evidence type="ECO:0000256" key="5">
    <source>
        <dbReference type="ARBA" id="ARBA00022806"/>
    </source>
</evidence>
<reference evidence="15 16" key="1">
    <citation type="submission" date="2008-03" db="EMBL/GenBank/DDBJ databases">
        <title>Complete sequence of Leptothrix cholodnii SP-6.</title>
        <authorList>
            <consortium name="US DOE Joint Genome Institute"/>
            <person name="Copeland A."/>
            <person name="Lucas S."/>
            <person name="Lapidus A."/>
            <person name="Glavina del Rio T."/>
            <person name="Dalin E."/>
            <person name="Tice H."/>
            <person name="Bruce D."/>
            <person name="Goodwin L."/>
            <person name="Pitluck S."/>
            <person name="Chertkov O."/>
            <person name="Brettin T."/>
            <person name="Detter J.C."/>
            <person name="Han C."/>
            <person name="Kuske C.R."/>
            <person name="Schmutz J."/>
            <person name="Larimer F."/>
            <person name="Land M."/>
            <person name="Hauser L."/>
            <person name="Kyrpides N."/>
            <person name="Lykidis A."/>
            <person name="Emerson D."/>
            <person name="Richardson P."/>
        </authorList>
    </citation>
    <scope>NUCLEOTIDE SEQUENCE [LARGE SCALE GENOMIC DNA]</scope>
    <source>
        <strain evidence="16">ATCC 51168 / LMG 8142 / SP-6</strain>
    </source>
</reference>
<feature type="binding site" evidence="11">
    <location>
        <begin position="264"/>
        <end position="271"/>
    </location>
    <ligand>
        <name>ATP</name>
        <dbReference type="ChEBI" id="CHEBI:30616"/>
    </ligand>
</feature>
<comment type="subunit">
    <text evidence="11">Heterotrimer of RecB, RecC and RecD. All subunits contribute to DNA-binding.</text>
</comment>
<keyword evidence="6 11" id="KW-0269">Exonuclease</keyword>
<keyword evidence="8 11" id="KW-0238">DNA-binding</keyword>
<dbReference type="EMBL" id="CP001013">
    <property type="protein sequence ID" value="ACB34045.1"/>
    <property type="molecule type" value="Genomic_DNA"/>
</dbReference>
<comment type="miscellaneous">
    <text evidence="11">In the RecBCD complex, RecB has a slow 3'-5' helicase, an exonuclease activity and loads RecA onto ssDNA, RecD has a fast 5'-3' helicase activity, while RecC stimulates the ATPase and processivity of the RecB helicase and contributes to recognition of the Chi site.</text>
</comment>
<evidence type="ECO:0000256" key="3">
    <source>
        <dbReference type="ARBA" id="ARBA00022763"/>
    </source>
</evidence>
<dbReference type="InterPro" id="IPR027417">
    <property type="entry name" value="P-loop_NTPase"/>
</dbReference>